<protein>
    <submittedName>
        <fullName evidence="1">Uncharacterized protein</fullName>
    </submittedName>
</protein>
<dbReference type="KEGG" id="rcr:NCTC10994_02463"/>
<reference evidence="1 2" key="1">
    <citation type="submission" date="2018-06" db="EMBL/GenBank/DDBJ databases">
        <authorList>
            <consortium name="Pathogen Informatics"/>
            <person name="Doyle S."/>
        </authorList>
    </citation>
    <scope>NUCLEOTIDE SEQUENCE [LARGE SCALE GENOMIC DNA]</scope>
    <source>
        <strain evidence="1 2">NCTC10994</strain>
    </source>
</reference>
<dbReference type="Proteomes" id="UP000249091">
    <property type="component" value="Chromosome 1"/>
</dbReference>
<sequence length="30" mass="3133">MSYVGDFPDKAEALVASISVFAGWASDADL</sequence>
<proteinExistence type="predicted"/>
<dbReference type="AlphaFoldDB" id="A0A2X4X1F8"/>
<evidence type="ECO:0000313" key="1">
    <source>
        <dbReference type="EMBL" id="SQI33155.1"/>
    </source>
</evidence>
<evidence type="ECO:0000313" key="2">
    <source>
        <dbReference type="Proteomes" id="UP000249091"/>
    </source>
</evidence>
<dbReference type="STRING" id="1219011.GCA_001895045_02749"/>
<accession>A0A2X4X1F8</accession>
<name>A0A2X4X1F8_9NOCA</name>
<gene>
    <name evidence="1" type="ORF">NCTC10994_02463</name>
</gene>
<keyword evidence="2" id="KW-1185">Reference proteome</keyword>
<organism evidence="1 2">
    <name type="scientific">Rhodococcus coprophilus</name>
    <dbReference type="NCBI Taxonomy" id="38310"/>
    <lineage>
        <taxon>Bacteria</taxon>
        <taxon>Bacillati</taxon>
        <taxon>Actinomycetota</taxon>
        <taxon>Actinomycetes</taxon>
        <taxon>Mycobacteriales</taxon>
        <taxon>Nocardiaceae</taxon>
        <taxon>Rhodococcus</taxon>
    </lineage>
</organism>
<dbReference type="EMBL" id="LS483468">
    <property type="protein sequence ID" value="SQI33155.1"/>
    <property type="molecule type" value="Genomic_DNA"/>
</dbReference>